<organism evidence="2">
    <name type="scientific">Schizaphis graminum</name>
    <name type="common">Green bug aphid</name>
    <dbReference type="NCBI Taxonomy" id="13262"/>
    <lineage>
        <taxon>Eukaryota</taxon>
        <taxon>Metazoa</taxon>
        <taxon>Ecdysozoa</taxon>
        <taxon>Arthropoda</taxon>
        <taxon>Hexapoda</taxon>
        <taxon>Insecta</taxon>
        <taxon>Pterygota</taxon>
        <taxon>Neoptera</taxon>
        <taxon>Paraneoptera</taxon>
        <taxon>Hemiptera</taxon>
        <taxon>Sternorrhyncha</taxon>
        <taxon>Aphidomorpha</taxon>
        <taxon>Aphidoidea</taxon>
        <taxon>Aphididae</taxon>
        <taxon>Aphidini</taxon>
        <taxon>Schizaphis</taxon>
    </lineage>
</organism>
<keyword evidence="1" id="KW-0472">Membrane</keyword>
<evidence type="ECO:0000313" key="2">
    <source>
        <dbReference type="EMBL" id="MBY20793.1"/>
    </source>
</evidence>
<dbReference type="EMBL" id="GGMR01008174">
    <property type="protein sequence ID" value="MBY20793.1"/>
    <property type="molecule type" value="Transcribed_RNA"/>
</dbReference>
<keyword evidence="1" id="KW-0812">Transmembrane</keyword>
<feature type="transmembrane region" description="Helical" evidence="1">
    <location>
        <begin position="60"/>
        <end position="81"/>
    </location>
</feature>
<accession>A0A2S2NU95</accession>
<proteinExistence type="predicted"/>
<keyword evidence="1" id="KW-1133">Transmembrane helix</keyword>
<dbReference type="AlphaFoldDB" id="A0A2S2NU95"/>
<evidence type="ECO:0000256" key="1">
    <source>
        <dbReference type="SAM" id="Phobius"/>
    </source>
</evidence>
<sequence>MFLMTAFAWPIVPIVVNNHVASKETQNNENIYITNIANMRYPITAKTYNKFYNLFYVSEFISVCYSAYGLAVFDLLILGLLQLMATHYEITASAYENFICKIENENGKYIIFFFYINL</sequence>
<reference evidence="2" key="1">
    <citation type="submission" date="2018-04" db="EMBL/GenBank/DDBJ databases">
        <title>Transcriptome of Schizaphis graminum biotype I.</title>
        <authorList>
            <person name="Scully E.D."/>
            <person name="Geib S.M."/>
            <person name="Palmer N.A."/>
            <person name="Koch K."/>
            <person name="Bradshaw J."/>
            <person name="Heng-Moss T."/>
            <person name="Sarath G."/>
        </authorList>
    </citation>
    <scope>NUCLEOTIDE SEQUENCE</scope>
</reference>
<gene>
    <name evidence="2" type="ORF">g.145104</name>
</gene>
<protein>
    <submittedName>
        <fullName evidence="2">Uncharacterized protein</fullName>
    </submittedName>
</protein>
<name>A0A2S2NU95_SCHGA</name>